<organism evidence="2 3">
    <name type="scientific">Aeromonas schubertii</name>
    <dbReference type="NCBI Taxonomy" id="652"/>
    <lineage>
        <taxon>Bacteria</taxon>
        <taxon>Pseudomonadati</taxon>
        <taxon>Pseudomonadota</taxon>
        <taxon>Gammaproteobacteria</taxon>
        <taxon>Aeromonadales</taxon>
        <taxon>Aeromonadaceae</taxon>
        <taxon>Aeromonas</taxon>
    </lineage>
</organism>
<dbReference type="Pfam" id="PF12680">
    <property type="entry name" value="SnoaL_2"/>
    <property type="match status" value="1"/>
</dbReference>
<keyword evidence="3" id="KW-1185">Reference proteome</keyword>
<dbReference type="Gene3D" id="3.10.450.50">
    <property type="match status" value="1"/>
</dbReference>
<name>A0ABS7VD30_9GAMM</name>
<sequence>MIQSRQWAQELLAWNRHHLRAEATLDEAAIGKRFAEHFTVRANGREYQTDRPGYLAFLQGFRASIATIDYRVQEWVCEPGSAVLAMQASVTRLSGKAERFEAILLLRFDERGLITLWQELYLPSPQ</sequence>
<dbReference type="RefSeq" id="WP_224162999.1">
    <property type="nucleotide sequence ID" value="NZ_JAIRBT010000015.1"/>
</dbReference>
<protein>
    <submittedName>
        <fullName evidence="2">Nuclear transport factor 2 family protein</fullName>
    </submittedName>
</protein>
<evidence type="ECO:0000313" key="2">
    <source>
        <dbReference type="EMBL" id="MBZ6067035.1"/>
    </source>
</evidence>
<evidence type="ECO:0000313" key="3">
    <source>
        <dbReference type="Proteomes" id="UP000774958"/>
    </source>
</evidence>
<feature type="domain" description="SnoaL-like" evidence="1">
    <location>
        <begin position="16"/>
        <end position="116"/>
    </location>
</feature>
<gene>
    <name evidence="2" type="ORF">LA374_12585</name>
</gene>
<dbReference type="InterPro" id="IPR032710">
    <property type="entry name" value="NTF2-like_dom_sf"/>
</dbReference>
<dbReference type="InterPro" id="IPR037401">
    <property type="entry name" value="SnoaL-like"/>
</dbReference>
<accession>A0ABS7VD30</accession>
<dbReference type="EMBL" id="JAIRBT010000015">
    <property type="protein sequence ID" value="MBZ6067035.1"/>
    <property type="molecule type" value="Genomic_DNA"/>
</dbReference>
<dbReference type="Proteomes" id="UP000774958">
    <property type="component" value="Unassembled WGS sequence"/>
</dbReference>
<proteinExistence type="predicted"/>
<comment type="caution">
    <text evidence="2">The sequence shown here is derived from an EMBL/GenBank/DDBJ whole genome shotgun (WGS) entry which is preliminary data.</text>
</comment>
<evidence type="ECO:0000259" key="1">
    <source>
        <dbReference type="Pfam" id="PF12680"/>
    </source>
</evidence>
<reference evidence="2 3" key="1">
    <citation type="submission" date="2021-09" db="EMBL/GenBank/DDBJ databases">
        <title>Aeromonas schubertii isolated from Asian sea bass.</title>
        <authorList>
            <person name="Pinpimai K."/>
        </authorList>
    </citation>
    <scope>NUCLEOTIDE SEQUENCE [LARGE SCALE GENOMIC DNA]</scope>
    <source>
        <strain evidence="2 3">CHULA2021a</strain>
    </source>
</reference>
<dbReference type="SUPFAM" id="SSF54427">
    <property type="entry name" value="NTF2-like"/>
    <property type="match status" value="1"/>
</dbReference>